<accession>A0A2P2DWE7</accession>
<gene>
    <name evidence="2" type="ORF">LPTSP4_04710</name>
</gene>
<feature type="domain" description="NAD glycohydrolase translocation F5/8 type C" evidence="1">
    <location>
        <begin position="9"/>
        <end position="148"/>
    </location>
</feature>
<dbReference type="InterPro" id="IPR057561">
    <property type="entry name" value="NADase_transloc"/>
</dbReference>
<reference evidence="2 3" key="1">
    <citation type="submission" date="2018-02" db="EMBL/GenBank/DDBJ databases">
        <title>Novel Leptospira species isolated from soil and water in Japan.</title>
        <authorList>
            <person name="Nakao R."/>
            <person name="Masuzawa T."/>
        </authorList>
    </citation>
    <scope>NUCLEOTIDE SEQUENCE [LARGE SCALE GENOMIC DNA]</scope>
    <source>
        <strain evidence="2 3">YH101</strain>
    </source>
</reference>
<dbReference type="NCBIfam" id="NF047619">
    <property type="entry name" value="NADase_discoid"/>
    <property type="match status" value="1"/>
</dbReference>
<dbReference type="Pfam" id="PF25302">
    <property type="entry name" value="NADase_transloc"/>
    <property type="match status" value="1"/>
</dbReference>
<sequence length="322" mass="36082">MGTGQISPEQTWKFSPEYALDGKPQTGFCADIQTPGAGLVFFLANVSEFSGVQITNGLAISAKDAKAMAQVKKLRLTSYTKKSSAPNAKWIEENTITLDLKPVQFKAEKVVPQILSLDTSFRGNVIQLEFLESYTGSKGTDVCLSEFSLGDFKDKEFSAYEITNQQRVKASLQGYEEASKHYYAFKKFLVWNETNSISFQSFDAFLPVYFKSDGTFSFGQVQAMDPQIGNAFPSEPKQGTYTILATSPSGIDLNLSYIDSGGMQRNDTWLFRRAQVGDEDYEYFKTKMGISFSSIYNAKTHYLLFLKENNSGATFYNYEVPY</sequence>
<dbReference type="EMBL" id="BFBB01000002">
    <property type="protein sequence ID" value="GBF48965.1"/>
    <property type="molecule type" value="Genomic_DNA"/>
</dbReference>
<evidence type="ECO:0000259" key="1">
    <source>
        <dbReference type="Pfam" id="PF25302"/>
    </source>
</evidence>
<protein>
    <recommendedName>
        <fullName evidence="1">NAD glycohydrolase translocation F5/8 type C domain-containing protein</fullName>
    </recommendedName>
</protein>
<name>A0A2P2DWE7_9LEPT</name>
<keyword evidence="3" id="KW-1185">Reference proteome</keyword>
<comment type="caution">
    <text evidence="2">The sequence shown here is derived from an EMBL/GenBank/DDBJ whole genome shotgun (WGS) entry which is preliminary data.</text>
</comment>
<dbReference type="Proteomes" id="UP000245133">
    <property type="component" value="Unassembled WGS sequence"/>
</dbReference>
<organism evidence="2 3">
    <name type="scientific">Leptospira ryugenii</name>
    <dbReference type="NCBI Taxonomy" id="1917863"/>
    <lineage>
        <taxon>Bacteria</taxon>
        <taxon>Pseudomonadati</taxon>
        <taxon>Spirochaetota</taxon>
        <taxon>Spirochaetia</taxon>
        <taxon>Leptospirales</taxon>
        <taxon>Leptospiraceae</taxon>
        <taxon>Leptospira</taxon>
    </lineage>
</organism>
<evidence type="ECO:0000313" key="2">
    <source>
        <dbReference type="EMBL" id="GBF48965.1"/>
    </source>
</evidence>
<proteinExistence type="predicted"/>
<dbReference type="AlphaFoldDB" id="A0A2P2DWE7"/>
<evidence type="ECO:0000313" key="3">
    <source>
        <dbReference type="Proteomes" id="UP000245133"/>
    </source>
</evidence>